<dbReference type="PANTHER" id="PTHR30514:SF1">
    <property type="entry name" value="HTH-TYPE TRANSCRIPTIONAL REGULATOR HEXR-RELATED"/>
    <property type="match status" value="1"/>
</dbReference>
<dbReference type="Gene3D" id="3.40.50.10490">
    <property type="entry name" value="Glucose-6-phosphate isomerase like protein, domain 1"/>
    <property type="match status" value="1"/>
</dbReference>
<dbReference type="PANTHER" id="PTHR30514">
    <property type="entry name" value="GLUCOKINASE"/>
    <property type="match status" value="1"/>
</dbReference>
<reference evidence="3" key="1">
    <citation type="journal article" date="2023" name="Int. J. Syst. Evol. Microbiol.">
        <title>Claveliimonas bilis gen. nov., sp. nov., deoxycholic acid-producing bacteria isolated from human faeces, and reclassification of Sellimonas monacensis Zenner et al. 2021 as Claveliimonas monacensis comb. nov.</title>
        <authorList>
            <person name="Hisatomi A."/>
            <person name="Kastawa N.W.E.P.G."/>
            <person name="Song I."/>
            <person name="Ohkuma M."/>
            <person name="Fukiya S."/>
            <person name="Sakamoto M."/>
        </authorList>
    </citation>
    <scope>NUCLEOTIDE SEQUENCE [LARGE SCALE GENOMIC DNA]</scope>
    <source>
        <strain evidence="3">12BBH14</strain>
    </source>
</reference>
<dbReference type="Pfam" id="PF01380">
    <property type="entry name" value="SIS"/>
    <property type="match status" value="1"/>
</dbReference>
<dbReference type="SUPFAM" id="SSF53697">
    <property type="entry name" value="SIS domain"/>
    <property type="match status" value="1"/>
</dbReference>
<dbReference type="Proteomes" id="UP001305815">
    <property type="component" value="Chromosome"/>
</dbReference>
<evidence type="ECO:0000313" key="3">
    <source>
        <dbReference type="Proteomes" id="UP001305815"/>
    </source>
</evidence>
<dbReference type="RefSeq" id="WP_230107250.1">
    <property type="nucleotide sequence ID" value="NZ_AP024845.1"/>
</dbReference>
<dbReference type="InterPro" id="IPR001347">
    <property type="entry name" value="SIS_dom"/>
</dbReference>
<dbReference type="InterPro" id="IPR046348">
    <property type="entry name" value="SIS_dom_sf"/>
</dbReference>
<proteinExistence type="predicted"/>
<name>A0ABN6YSW6_9FIRM</name>
<dbReference type="InterPro" id="IPR036388">
    <property type="entry name" value="WH-like_DNA-bd_sf"/>
</dbReference>
<dbReference type="SUPFAM" id="SSF46689">
    <property type="entry name" value="Homeodomain-like"/>
    <property type="match status" value="1"/>
</dbReference>
<keyword evidence="3" id="KW-1185">Reference proteome</keyword>
<dbReference type="EMBL" id="AP027742">
    <property type="protein sequence ID" value="BDZ76183.1"/>
    <property type="molecule type" value="Genomic_DNA"/>
</dbReference>
<accession>A0ABN6YSW6</accession>
<dbReference type="PROSITE" id="PS51464">
    <property type="entry name" value="SIS"/>
    <property type="match status" value="1"/>
</dbReference>
<evidence type="ECO:0000259" key="1">
    <source>
        <dbReference type="PROSITE" id="PS51464"/>
    </source>
</evidence>
<organism evidence="2 3">
    <name type="scientific">Claveliimonas bilis</name>
    <dbReference type="NCBI Taxonomy" id="3028070"/>
    <lineage>
        <taxon>Bacteria</taxon>
        <taxon>Bacillati</taxon>
        <taxon>Bacillota</taxon>
        <taxon>Clostridia</taxon>
        <taxon>Lachnospirales</taxon>
        <taxon>Lachnospiraceae</taxon>
        <taxon>Claveliimonas</taxon>
    </lineage>
</organism>
<evidence type="ECO:0000313" key="2">
    <source>
        <dbReference type="EMBL" id="BDZ76183.1"/>
    </source>
</evidence>
<dbReference type="InterPro" id="IPR009057">
    <property type="entry name" value="Homeodomain-like_sf"/>
</dbReference>
<sequence length="236" mass="27429">MLEIDMSGQLNALDTEIHKILTEECQKNEKLTIVEASEICHCSPSKISKFVKKLGFQNYKQYRDYICKRQPVTKTFSDEFARIRHFLDTFDQSLIDRFISEIRQYKKIVLVGYGPSKYCAQYFQFKLQLFSSQTIIVSEDELAAASVIDSDTIVVIFSATGTYDSFRNYKRVAKEKGAQLLLLVEEYNTSIIPDYGQIIFLTDTFQTLSPIAYEKSRIIFFIFIEEVIARYVKERA</sequence>
<dbReference type="Gene3D" id="1.10.10.10">
    <property type="entry name" value="Winged helix-like DNA-binding domain superfamily/Winged helix DNA-binding domain"/>
    <property type="match status" value="1"/>
</dbReference>
<feature type="domain" description="SIS" evidence="1">
    <location>
        <begin position="98"/>
        <end position="236"/>
    </location>
</feature>
<protein>
    <recommendedName>
        <fullName evidence="1">SIS domain-containing protein</fullName>
    </recommendedName>
</protein>
<dbReference type="InterPro" id="IPR047640">
    <property type="entry name" value="RpiR-like"/>
</dbReference>
<gene>
    <name evidence="2" type="ORF">Lac1_03660</name>
</gene>